<keyword evidence="7" id="KW-1185">Reference proteome</keyword>
<evidence type="ECO:0000256" key="2">
    <source>
        <dbReference type="ARBA" id="ARBA00010740"/>
    </source>
</evidence>
<evidence type="ECO:0000256" key="4">
    <source>
        <dbReference type="ARBA" id="ARBA00022517"/>
    </source>
</evidence>
<accession>A0A7G5ELM2</accession>
<dbReference type="GO" id="GO:0042254">
    <property type="term" value="P:ribosome biogenesis"/>
    <property type="evidence" value="ECO:0007669"/>
    <property type="project" value="UniProtKB-KW"/>
</dbReference>
<comment type="similarity">
    <text evidence="2">Belongs to the DUF177 domain family.</text>
</comment>
<name>A0A7G5ELM2_9BURK</name>
<evidence type="ECO:0000256" key="3">
    <source>
        <dbReference type="ARBA" id="ARBA00015716"/>
    </source>
</evidence>
<dbReference type="GO" id="GO:0005829">
    <property type="term" value="C:cytosol"/>
    <property type="evidence" value="ECO:0007669"/>
    <property type="project" value="TreeGrafter"/>
</dbReference>
<evidence type="ECO:0000313" key="6">
    <source>
        <dbReference type="EMBL" id="QMV74897.1"/>
    </source>
</evidence>
<dbReference type="AlphaFoldDB" id="A0A7G5ELM2"/>
<evidence type="ECO:0000256" key="5">
    <source>
        <dbReference type="ARBA" id="ARBA00031841"/>
    </source>
</evidence>
<gene>
    <name evidence="6" type="ORF">HS961_19780</name>
</gene>
<organism evidence="6 7">
    <name type="scientific">Comamonas piscis</name>
    <dbReference type="NCBI Taxonomy" id="1562974"/>
    <lineage>
        <taxon>Bacteria</taxon>
        <taxon>Pseudomonadati</taxon>
        <taxon>Pseudomonadota</taxon>
        <taxon>Betaproteobacteria</taxon>
        <taxon>Burkholderiales</taxon>
        <taxon>Comamonadaceae</taxon>
        <taxon>Comamonas</taxon>
    </lineage>
</organism>
<dbReference type="InterPro" id="IPR039255">
    <property type="entry name" value="YceD_bac"/>
</dbReference>
<dbReference type="Proteomes" id="UP000515240">
    <property type="component" value="Chromosome"/>
</dbReference>
<reference evidence="6 7" key="1">
    <citation type="journal article" date="2020" name="G3 (Bethesda)">
        <title>CeMbio - The Caenorhabditis elegans Microbiome Resource.</title>
        <authorList>
            <person name="Dirksen P."/>
            <person name="Assie A."/>
            <person name="Zimmermann J."/>
            <person name="Zhang F."/>
            <person name="Tietje A.M."/>
            <person name="Marsh S.A."/>
            <person name="Felix M.A."/>
            <person name="Shapira M."/>
            <person name="Kaleta C."/>
            <person name="Schulenburg H."/>
            <person name="Samuel B."/>
        </authorList>
    </citation>
    <scope>NUCLEOTIDE SEQUENCE [LARGE SCALE GENOMIC DNA]</scope>
    <source>
        <strain evidence="6 7">BIGb0172</strain>
    </source>
</reference>
<keyword evidence="4" id="KW-0690">Ribosome biogenesis</keyword>
<dbReference type="PANTHER" id="PTHR38099">
    <property type="entry name" value="LARGE RIBOSOMAL RNA SUBUNIT ACCUMULATION PROTEIN YCED"/>
    <property type="match status" value="1"/>
</dbReference>
<dbReference type="RefSeq" id="WP_182324938.1">
    <property type="nucleotide sequence ID" value="NZ_CP058554.1"/>
</dbReference>
<evidence type="ECO:0000313" key="7">
    <source>
        <dbReference type="Proteomes" id="UP000515240"/>
    </source>
</evidence>
<sequence length="185" mass="20395">MTKEFSVNRLDIKAFAQQEAALEGELPLGQLPRLLADDLRGEAAAAEPVRWVLDGEWVGSSGGAGQAWLHLHAETQMQMQCQRCMRPVDVAVESSRSFRFVKDEATAAAMDDESDEDLLVLEPLTDALELIEDELLMALPMVPMHEVCPVDVKLESATQDFDDSPVEKTNPFAALASLRIDKNQS</sequence>
<dbReference type="KEGG" id="cpis:HS961_19780"/>
<protein>
    <recommendedName>
        <fullName evidence="3">Large ribosomal RNA subunit accumulation protein YceD</fullName>
    </recommendedName>
    <alternativeName>
        <fullName evidence="5">23S rRNA accumulation protein YceD</fullName>
    </alternativeName>
</protein>
<dbReference type="PANTHER" id="PTHR38099:SF1">
    <property type="entry name" value="LARGE RIBOSOMAL RNA SUBUNIT ACCUMULATION PROTEIN YCED"/>
    <property type="match status" value="1"/>
</dbReference>
<proteinExistence type="inferred from homology"/>
<evidence type="ECO:0000256" key="1">
    <source>
        <dbReference type="ARBA" id="ARBA00002868"/>
    </source>
</evidence>
<dbReference type="Pfam" id="PF02620">
    <property type="entry name" value="YceD"/>
    <property type="match status" value="1"/>
</dbReference>
<comment type="function">
    <text evidence="1">Plays a role in synthesis, processing and/or stability of 23S rRNA.</text>
</comment>
<dbReference type="InterPro" id="IPR003772">
    <property type="entry name" value="YceD"/>
</dbReference>
<dbReference type="EMBL" id="CP058554">
    <property type="protein sequence ID" value="QMV74897.1"/>
    <property type="molecule type" value="Genomic_DNA"/>
</dbReference>